<name>A0A974HHP6_XENLA</name>
<protein>
    <recommendedName>
        <fullName evidence="4">Secreted protein</fullName>
    </recommendedName>
</protein>
<evidence type="ECO:0000256" key="1">
    <source>
        <dbReference type="SAM" id="SignalP"/>
    </source>
</evidence>
<keyword evidence="1" id="KW-0732">Signal</keyword>
<feature type="non-terminal residue" evidence="2">
    <location>
        <position position="71"/>
    </location>
</feature>
<dbReference type="Proteomes" id="UP000694892">
    <property type="component" value="Chromosome 5S"/>
</dbReference>
<dbReference type="AlphaFoldDB" id="A0A974HHP6"/>
<feature type="chain" id="PRO_5037584159" description="Secreted protein" evidence="1">
    <location>
        <begin position="17"/>
        <end position="71"/>
    </location>
</feature>
<feature type="signal peptide" evidence="1">
    <location>
        <begin position="1"/>
        <end position="16"/>
    </location>
</feature>
<evidence type="ECO:0000313" key="3">
    <source>
        <dbReference type="Proteomes" id="UP000694892"/>
    </source>
</evidence>
<dbReference type="EMBL" id="CM004475">
    <property type="protein sequence ID" value="OCT78409.1"/>
    <property type="molecule type" value="Genomic_DNA"/>
</dbReference>
<proteinExistence type="predicted"/>
<evidence type="ECO:0008006" key="4">
    <source>
        <dbReference type="Google" id="ProtNLM"/>
    </source>
</evidence>
<organism evidence="2 3">
    <name type="scientific">Xenopus laevis</name>
    <name type="common">African clawed frog</name>
    <dbReference type="NCBI Taxonomy" id="8355"/>
    <lineage>
        <taxon>Eukaryota</taxon>
        <taxon>Metazoa</taxon>
        <taxon>Chordata</taxon>
        <taxon>Craniata</taxon>
        <taxon>Vertebrata</taxon>
        <taxon>Euteleostomi</taxon>
        <taxon>Amphibia</taxon>
        <taxon>Batrachia</taxon>
        <taxon>Anura</taxon>
        <taxon>Pipoidea</taxon>
        <taxon>Pipidae</taxon>
        <taxon>Xenopodinae</taxon>
        <taxon>Xenopus</taxon>
        <taxon>Xenopus</taxon>
    </lineage>
</organism>
<accession>A0A974HHP6</accession>
<reference evidence="3" key="1">
    <citation type="journal article" date="2016" name="Nature">
        <title>Genome evolution in the allotetraploid frog Xenopus laevis.</title>
        <authorList>
            <person name="Session A.M."/>
            <person name="Uno Y."/>
            <person name="Kwon T."/>
            <person name="Chapman J.A."/>
            <person name="Toyoda A."/>
            <person name="Takahashi S."/>
            <person name="Fukui A."/>
            <person name="Hikosaka A."/>
            <person name="Suzuki A."/>
            <person name="Kondo M."/>
            <person name="van Heeringen S.J."/>
            <person name="Quigley I."/>
            <person name="Heinz S."/>
            <person name="Ogino H."/>
            <person name="Ochi H."/>
            <person name="Hellsten U."/>
            <person name="Lyons J.B."/>
            <person name="Simakov O."/>
            <person name="Putnam N."/>
            <person name="Stites J."/>
            <person name="Kuroki Y."/>
            <person name="Tanaka T."/>
            <person name="Michiue T."/>
            <person name="Watanabe M."/>
            <person name="Bogdanovic O."/>
            <person name="Lister R."/>
            <person name="Georgiou G."/>
            <person name="Paranjpe S.S."/>
            <person name="van Kruijsbergen I."/>
            <person name="Shu S."/>
            <person name="Carlson J."/>
            <person name="Kinoshita T."/>
            <person name="Ohta Y."/>
            <person name="Mawaribuchi S."/>
            <person name="Jenkins J."/>
            <person name="Grimwood J."/>
            <person name="Schmutz J."/>
            <person name="Mitros T."/>
            <person name="Mozaffari S.V."/>
            <person name="Suzuki Y."/>
            <person name="Haramoto Y."/>
            <person name="Yamamoto T.S."/>
            <person name="Takagi C."/>
            <person name="Heald R."/>
            <person name="Miller K."/>
            <person name="Haudenschild C."/>
            <person name="Kitzman J."/>
            <person name="Nakayama T."/>
            <person name="Izutsu Y."/>
            <person name="Robert J."/>
            <person name="Fortriede J."/>
            <person name="Burns K."/>
            <person name="Lotay V."/>
            <person name="Karimi K."/>
            <person name="Yasuoka Y."/>
            <person name="Dichmann D.S."/>
            <person name="Flajnik M.F."/>
            <person name="Houston D.W."/>
            <person name="Shendure J."/>
            <person name="DuPasquier L."/>
            <person name="Vize P.D."/>
            <person name="Zorn A.M."/>
            <person name="Ito M."/>
            <person name="Marcotte E.M."/>
            <person name="Wallingford J.B."/>
            <person name="Ito Y."/>
            <person name="Asashima M."/>
            <person name="Ueno N."/>
            <person name="Matsuda Y."/>
            <person name="Veenstra G.J."/>
            <person name="Fujiyama A."/>
            <person name="Harland R.M."/>
            <person name="Taira M."/>
            <person name="Rokhsar D.S."/>
        </authorList>
    </citation>
    <scope>NUCLEOTIDE SEQUENCE [LARGE SCALE GENOMIC DNA]</scope>
    <source>
        <strain evidence="3">J</strain>
    </source>
</reference>
<gene>
    <name evidence="2" type="ORF">XELAEV_18029520mg</name>
</gene>
<sequence>MTILALCFLHSCKTLALLTGSLIPFTFNESTLHSILAGSVINIQINQLYIFVKNWEIPNHLHKHLHCIAEQ</sequence>
<evidence type="ECO:0000313" key="2">
    <source>
        <dbReference type="EMBL" id="OCT78409.1"/>
    </source>
</evidence>